<protein>
    <submittedName>
        <fullName evidence="1">Uncharacterized protein</fullName>
    </submittedName>
</protein>
<dbReference type="PANTHER" id="PTHR34846:SF11">
    <property type="entry name" value="4-CARBOXYMUCONOLACTONE DECARBOXYLASE FAMILY PROTEIN (AFU_ORTHOLOGUE AFUA_6G11590)"/>
    <property type="match status" value="1"/>
</dbReference>
<name>A0A7H8R5W4_TALRU</name>
<sequence length="193" mass="20989">MNRLGLLYPSELDGDAKSLYDELYAYTTTKYGTGKGIYITKDGRFVGPFGAHLHIPIVGKQFLGMAKAVSQLPGLAPKHREIAVLVTGAKFKAAYELYGHRLLALDRGLVEEEFHAILRGECPATFTDDEKSVYALADELVGKAGPLSQEKWDAVANPIGKDTAAGLVQVVAFYSYVSTILNGFDCKVPDEDD</sequence>
<proteinExistence type="predicted"/>
<dbReference type="RefSeq" id="XP_035347934.1">
    <property type="nucleotide sequence ID" value="XM_035492041.1"/>
</dbReference>
<dbReference type="InterPro" id="IPR029032">
    <property type="entry name" value="AhpD-like"/>
</dbReference>
<dbReference type="Proteomes" id="UP000509510">
    <property type="component" value="Chromosome V"/>
</dbReference>
<dbReference type="EMBL" id="CP055902">
    <property type="protein sequence ID" value="QKX61760.1"/>
    <property type="molecule type" value="Genomic_DNA"/>
</dbReference>
<gene>
    <name evidence="1" type="ORF">TRUGW13939_08916</name>
</gene>
<organism evidence="1 2">
    <name type="scientific">Talaromyces rugulosus</name>
    <name type="common">Penicillium rugulosum</name>
    <dbReference type="NCBI Taxonomy" id="121627"/>
    <lineage>
        <taxon>Eukaryota</taxon>
        <taxon>Fungi</taxon>
        <taxon>Dikarya</taxon>
        <taxon>Ascomycota</taxon>
        <taxon>Pezizomycotina</taxon>
        <taxon>Eurotiomycetes</taxon>
        <taxon>Eurotiomycetidae</taxon>
        <taxon>Eurotiales</taxon>
        <taxon>Trichocomaceae</taxon>
        <taxon>Talaromyces</taxon>
        <taxon>Talaromyces sect. Islandici</taxon>
    </lineage>
</organism>
<evidence type="ECO:0000313" key="2">
    <source>
        <dbReference type="Proteomes" id="UP000509510"/>
    </source>
</evidence>
<accession>A0A7H8R5W4</accession>
<evidence type="ECO:0000313" key="1">
    <source>
        <dbReference type="EMBL" id="QKX61760.1"/>
    </source>
</evidence>
<dbReference type="Gene3D" id="1.20.1290.10">
    <property type="entry name" value="AhpD-like"/>
    <property type="match status" value="1"/>
</dbReference>
<dbReference type="KEGG" id="trg:TRUGW13939_08916"/>
<keyword evidence="2" id="KW-1185">Reference proteome</keyword>
<dbReference type="AlphaFoldDB" id="A0A7H8R5W4"/>
<dbReference type="SUPFAM" id="SSF69118">
    <property type="entry name" value="AhpD-like"/>
    <property type="match status" value="1"/>
</dbReference>
<dbReference type="OrthoDB" id="2567457at2759"/>
<dbReference type="PANTHER" id="PTHR34846">
    <property type="entry name" value="4-CARBOXYMUCONOLACTONE DECARBOXYLASE FAMILY PROTEIN (AFU_ORTHOLOGUE AFUA_6G11590)"/>
    <property type="match status" value="1"/>
</dbReference>
<dbReference type="GeneID" id="55996400"/>
<reference evidence="2" key="1">
    <citation type="submission" date="2020-06" db="EMBL/GenBank/DDBJ databases">
        <title>A chromosome-scale genome assembly of Talaromyces rugulosus W13939.</title>
        <authorList>
            <person name="Wang B."/>
            <person name="Guo L."/>
            <person name="Ye K."/>
            <person name="Wang L."/>
        </authorList>
    </citation>
    <scope>NUCLEOTIDE SEQUENCE [LARGE SCALE GENOMIC DNA]</scope>
    <source>
        <strain evidence="2">W13939</strain>
    </source>
</reference>